<dbReference type="OrthoDB" id="248233at2759"/>
<proteinExistence type="inferred from homology"/>
<keyword evidence="4" id="KW-0342">GTP-binding</keyword>
<dbReference type="GO" id="GO:0005737">
    <property type="term" value="C:cytoplasm"/>
    <property type="evidence" value="ECO:0007669"/>
    <property type="project" value="UniProtKB-SubCell"/>
</dbReference>
<dbReference type="CDD" id="cd03708">
    <property type="entry name" value="GTPBP_III"/>
    <property type="match status" value="1"/>
</dbReference>
<feature type="coiled-coil region" evidence="5">
    <location>
        <begin position="727"/>
        <end position="754"/>
    </location>
</feature>
<dbReference type="Gene3D" id="3.40.50.300">
    <property type="entry name" value="P-loop containing nucleotide triphosphate hydrolases"/>
    <property type="match status" value="1"/>
</dbReference>
<dbReference type="GO" id="GO:0003746">
    <property type="term" value="F:translation elongation factor activity"/>
    <property type="evidence" value="ECO:0007669"/>
    <property type="project" value="TreeGrafter"/>
</dbReference>
<dbReference type="RefSeq" id="XP_023938424.2">
    <property type="nucleotide sequence ID" value="XM_024082656.2"/>
</dbReference>
<dbReference type="InterPro" id="IPR050055">
    <property type="entry name" value="EF-Tu_GTPase"/>
</dbReference>
<dbReference type="GO" id="GO:0005525">
    <property type="term" value="F:GTP binding"/>
    <property type="evidence" value="ECO:0007669"/>
    <property type="project" value="UniProtKB-KW"/>
</dbReference>
<dbReference type="Gene3D" id="2.40.30.10">
    <property type="entry name" value="Translation factors"/>
    <property type="match status" value="1"/>
</dbReference>
<dbReference type="AlphaFoldDB" id="A0A6J1MV52"/>
<dbReference type="SUPFAM" id="SSF52540">
    <property type="entry name" value="P-loop containing nucleoside triphosphate hydrolases"/>
    <property type="match status" value="1"/>
</dbReference>
<dbReference type="SUPFAM" id="SSF50465">
    <property type="entry name" value="EF-Tu/eEF-1alpha/eIF2-gamma C-terminal domain"/>
    <property type="match status" value="1"/>
</dbReference>
<feature type="region of interest" description="Disordered" evidence="6">
    <location>
        <begin position="1"/>
        <end position="58"/>
    </location>
</feature>
<feature type="region of interest" description="Disordered" evidence="6">
    <location>
        <begin position="87"/>
        <end position="121"/>
    </location>
</feature>
<dbReference type="Pfam" id="PF00009">
    <property type="entry name" value="GTP_EFTU"/>
    <property type="match status" value="1"/>
</dbReference>
<gene>
    <name evidence="9" type="primary">LOC112046145</name>
</gene>
<dbReference type="SUPFAM" id="SSF50447">
    <property type="entry name" value="Translation proteins"/>
    <property type="match status" value="1"/>
</dbReference>
<evidence type="ECO:0000313" key="8">
    <source>
        <dbReference type="Proteomes" id="UP001652582"/>
    </source>
</evidence>
<dbReference type="Proteomes" id="UP001652582">
    <property type="component" value="Chromosome 27"/>
</dbReference>
<protein>
    <submittedName>
        <fullName evidence="9">GTP-binding protein 2</fullName>
    </submittedName>
</protein>
<reference evidence="9" key="1">
    <citation type="submission" date="2025-08" db="UniProtKB">
        <authorList>
            <consortium name="RefSeq"/>
        </authorList>
    </citation>
    <scope>IDENTIFICATION</scope>
</reference>
<keyword evidence="8" id="KW-1185">Reference proteome</keyword>
<evidence type="ECO:0000256" key="1">
    <source>
        <dbReference type="ARBA" id="ARBA00004496"/>
    </source>
</evidence>
<dbReference type="KEGG" id="bany:112046145"/>
<comment type="similarity">
    <text evidence="2">Belongs to the TRAFAC class translation factor GTPase superfamily. Classic translation factor GTPase family. EF-Tu/EF-1A subfamily.</text>
</comment>
<feature type="compositionally biased region" description="Basic and acidic residues" evidence="6">
    <location>
        <begin position="24"/>
        <end position="37"/>
    </location>
</feature>
<evidence type="ECO:0000256" key="4">
    <source>
        <dbReference type="ARBA" id="ARBA00023134"/>
    </source>
</evidence>
<evidence type="ECO:0000259" key="7">
    <source>
        <dbReference type="PROSITE" id="PS51722"/>
    </source>
</evidence>
<evidence type="ECO:0000256" key="2">
    <source>
        <dbReference type="ARBA" id="ARBA00007249"/>
    </source>
</evidence>
<comment type="subcellular location">
    <subcellularLocation>
        <location evidence="1">Cytoplasm</location>
    </subcellularLocation>
</comment>
<dbReference type="InterPro" id="IPR027417">
    <property type="entry name" value="P-loop_NTPase"/>
</dbReference>
<organism evidence="8 9">
    <name type="scientific">Bicyclus anynana</name>
    <name type="common">Squinting bush brown butterfly</name>
    <dbReference type="NCBI Taxonomy" id="110368"/>
    <lineage>
        <taxon>Eukaryota</taxon>
        <taxon>Metazoa</taxon>
        <taxon>Ecdysozoa</taxon>
        <taxon>Arthropoda</taxon>
        <taxon>Hexapoda</taxon>
        <taxon>Insecta</taxon>
        <taxon>Pterygota</taxon>
        <taxon>Neoptera</taxon>
        <taxon>Endopterygota</taxon>
        <taxon>Lepidoptera</taxon>
        <taxon>Glossata</taxon>
        <taxon>Ditrysia</taxon>
        <taxon>Papilionoidea</taxon>
        <taxon>Nymphalidae</taxon>
        <taxon>Satyrinae</taxon>
        <taxon>Satyrini</taxon>
        <taxon>Mycalesina</taxon>
        <taxon>Bicyclus</taxon>
    </lineage>
</organism>
<dbReference type="InterPro" id="IPR000795">
    <property type="entry name" value="T_Tr_GTP-bd_dom"/>
</dbReference>
<evidence type="ECO:0000256" key="3">
    <source>
        <dbReference type="ARBA" id="ARBA00022741"/>
    </source>
</evidence>
<dbReference type="GO" id="GO:0003924">
    <property type="term" value="F:GTPase activity"/>
    <property type="evidence" value="ECO:0007669"/>
    <property type="project" value="InterPro"/>
</dbReference>
<dbReference type="CDD" id="cd03694">
    <property type="entry name" value="GTPBP_II"/>
    <property type="match status" value="1"/>
</dbReference>
<sequence length="974" mass="108126">MDSFFSLFDPSDGQQHKQKKRHKNDQDNQRKNPDAPKGRRRGRRSHGKNETLPEESSFLCEPALSSEILVKDCSYIENYIEVNRHDEDTKADGDKKPRRRNSGRKNRRKKNKISPAKDMLPNTAWQDTIDTIETQTLNNQSSIPKICDEKVGKNVNDLKSDEDYKKTKRKDNVEKREKDGFDDRVYNVIDKLEKVGIKEDMYLAGDFNAEDLESDFFYSSDDMDEFCDDTTSDAEDSGDECYGSLPPEPRFGNVEYKLQLVSPCERRFQHLVTQLKWRLRSGGGSAVYVVGVRDCGALRGLRAGPLRASLRALRSMASAIGAVLASARARRVAPNRAVAEVYIRKLADTQQSVELRVAVMGANEAGKSTLIGVLTQGELDNGRGSARLNMFRHLHEVKSGRTSSLSHEILGFDAQGNVVNYGCSELMTAERIGERSAKLVSFLDLAGHSKYQRTTLHGLTGYCPHYAMLVISATAGITRITEEHIGLLLALDMPFFAVINKCELAPAAVASVLQRLAQLLESANKEPLLITDEHLARNCVAPQKSILDAIDNTTDSGKEDDVEVQRVPVFPVSCVRGAGLNSLHAYLLALQPPGDNVQHKSEDETCEFQIDEIFHVGDSAGPVVGGLLARGQLHEGDNLIIGPLDTGEFVEISVKTIYRNRVPCGSVRAGQSASLGLSHYPPNLRQGMVLLAIPEKYRSGDYVRPSFGGCPPGKCKGKKAIETVHSSQTVEKNRKNARRQNKNILQDIANVQNNFTKIIDKNIHKLSKDKPSKDKDNIDKDSKEIRTANISNIDAVNLQNLTIDKNSQNKTNIDKLIIDRQPIDNVQRSIDKNSKIYMSDSDDDVKYGKGVIDCDDTVIDRDGACVCDDLVLLEDPNDPRGCIYFQASVHVLRHSTAIYPGFQCSVHVGNVRQTAIIEGIMSPNNVLRAGEAAPVMFRFARCPEYLVRGRRLLFTAGLGTRGIGRVTQTFPYVP</sequence>
<evidence type="ECO:0000256" key="5">
    <source>
        <dbReference type="SAM" id="Coils"/>
    </source>
</evidence>
<dbReference type="PANTHER" id="PTHR43721">
    <property type="entry name" value="ELONGATION FACTOR TU-RELATED"/>
    <property type="match status" value="1"/>
</dbReference>
<keyword evidence="5" id="KW-0175">Coiled coil</keyword>
<dbReference type="PROSITE" id="PS51722">
    <property type="entry name" value="G_TR_2"/>
    <property type="match status" value="1"/>
</dbReference>
<feature type="compositionally biased region" description="Basic residues" evidence="6">
    <location>
        <begin position="96"/>
        <end position="112"/>
    </location>
</feature>
<keyword evidence="3" id="KW-0547">Nucleotide-binding</keyword>
<evidence type="ECO:0000313" key="9">
    <source>
        <dbReference type="RefSeq" id="XP_023938424.2"/>
    </source>
</evidence>
<dbReference type="InterPro" id="IPR009001">
    <property type="entry name" value="Transl_elong_EF1A/Init_IF2_C"/>
</dbReference>
<dbReference type="InterPro" id="IPR009000">
    <property type="entry name" value="Transl_B-barrel_sf"/>
</dbReference>
<dbReference type="PANTHER" id="PTHR43721:SF3">
    <property type="entry name" value="GTP-BINDING PROTEIN 2"/>
    <property type="match status" value="1"/>
</dbReference>
<evidence type="ECO:0000256" key="6">
    <source>
        <dbReference type="SAM" id="MobiDB-lite"/>
    </source>
</evidence>
<dbReference type="GeneID" id="112046145"/>
<name>A0A6J1MV52_BICAN</name>
<accession>A0A6J1MV52</accession>
<feature type="domain" description="Tr-type G" evidence="7">
    <location>
        <begin position="352"/>
        <end position="597"/>
    </location>
</feature>